<organism evidence="2 3">
    <name type="scientific">Mycena maculata</name>
    <dbReference type="NCBI Taxonomy" id="230809"/>
    <lineage>
        <taxon>Eukaryota</taxon>
        <taxon>Fungi</taxon>
        <taxon>Dikarya</taxon>
        <taxon>Basidiomycota</taxon>
        <taxon>Agaricomycotina</taxon>
        <taxon>Agaricomycetes</taxon>
        <taxon>Agaricomycetidae</taxon>
        <taxon>Agaricales</taxon>
        <taxon>Marasmiineae</taxon>
        <taxon>Mycenaceae</taxon>
        <taxon>Mycena</taxon>
    </lineage>
</organism>
<feature type="region of interest" description="Disordered" evidence="1">
    <location>
        <begin position="1"/>
        <end position="35"/>
    </location>
</feature>
<proteinExistence type="predicted"/>
<protein>
    <submittedName>
        <fullName evidence="2">Uncharacterized protein</fullName>
    </submittedName>
</protein>
<evidence type="ECO:0000313" key="2">
    <source>
        <dbReference type="EMBL" id="KAJ7753930.1"/>
    </source>
</evidence>
<evidence type="ECO:0000313" key="3">
    <source>
        <dbReference type="Proteomes" id="UP001215280"/>
    </source>
</evidence>
<evidence type="ECO:0000256" key="1">
    <source>
        <dbReference type="SAM" id="MobiDB-lite"/>
    </source>
</evidence>
<name>A0AAD7IZL3_9AGAR</name>
<dbReference type="EMBL" id="JARJLG010000069">
    <property type="protein sequence ID" value="KAJ7753930.1"/>
    <property type="molecule type" value="Genomic_DNA"/>
</dbReference>
<reference evidence="2" key="1">
    <citation type="submission" date="2023-03" db="EMBL/GenBank/DDBJ databases">
        <title>Massive genome expansion in bonnet fungi (Mycena s.s.) driven by repeated elements and novel gene families across ecological guilds.</title>
        <authorList>
            <consortium name="Lawrence Berkeley National Laboratory"/>
            <person name="Harder C.B."/>
            <person name="Miyauchi S."/>
            <person name="Viragh M."/>
            <person name="Kuo A."/>
            <person name="Thoen E."/>
            <person name="Andreopoulos B."/>
            <person name="Lu D."/>
            <person name="Skrede I."/>
            <person name="Drula E."/>
            <person name="Henrissat B."/>
            <person name="Morin E."/>
            <person name="Kohler A."/>
            <person name="Barry K."/>
            <person name="LaButti K."/>
            <person name="Morin E."/>
            <person name="Salamov A."/>
            <person name="Lipzen A."/>
            <person name="Mereny Z."/>
            <person name="Hegedus B."/>
            <person name="Baldrian P."/>
            <person name="Stursova M."/>
            <person name="Weitz H."/>
            <person name="Taylor A."/>
            <person name="Grigoriev I.V."/>
            <person name="Nagy L.G."/>
            <person name="Martin F."/>
            <person name="Kauserud H."/>
        </authorList>
    </citation>
    <scope>NUCLEOTIDE SEQUENCE</scope>
    <source>
        <strain evidence="2">CBHHK188m</strain>
    </source>
</reference>
<dbReference type="AlphaFoldDB" id="A0AAD7IZL3"/>
<accession>A0AAD7IZL3</accession>
<dbReference type="Proteomes" id="UP001215280">
    <property type="component" value="Unassembled WGS sequence"/>
</dbReference>
<keyword evidence="3" id="KW-1185">Reference proteome</keyword>
<gene>
    <name evidence="2" type="ORF">DFH07DRAFT_823636</name>
</gene>
<comment type="caution">
    <text evidence="2">The sequence shown here is derived from an EMBL/GenBank/DDBJ whole genome shotgun (WGS) entry which is preliminary data.</text>
</comment>
<sequence>MGGEAPRVPLATTTATKRKSDASAGGGSRAKKAKTAPNFSVAKDLVDTLLEDDDAEVTDADARSIAEYARWLEGEVAATKPKEKSKEEIGAAAEKLRGACVSGIKKQMAWKPSCKTGGARWAYDGVCADPLVFGALLHLAGPPKWKAQKYTVPEFEAFMGSIDASVRYDTLEMVGNVNVRYQAAEGTFKMSGSYGAPRHMNK</sequence>